<dbReference type="Gene3D" id="3.30.470.20">
    <property type="entry name" value="ATP-grasp fold, B domain"/>
    <property type="match status" value="1"/>
</dbReference>
<dbReference type="PANTHER" id="PTHR48095">
    <property type="entry name" value="PYRUVATE CARBOXYLASE SUBUNIT A"/>
    <property type="match status" value="1"/>
</dbReference>
<dbReference type="InterPro" id="IPR011764">
    <property type="entry name" value="Biotin_carboxylation_dom"/>
</dbReference>
<evidence type="ECO:0000259" key="9">
    <source>
        <dbReference type="PROSITE" id="PS50979"/>
    </source>
</evidence>
<evidence type="ECO:0000256" key="5">
    <source>
        <dbReference type="ARBA" id="ARBA00022840"/>
    </source>
</evidence>
<dbReference type="Pfam" id="PF02785">
    <property type="entry name" value="Biotin_carb_C"/>
    <property type="match status" value="1"/>
</dbReference>
<evidence type="ECO:0000259" key="8">
    <source>
        <dbReference type="PROSITE" id="PS50975"/>
    </source>
</evidence>
<dbReference type="SMART" id="SM00878">
    <property type="entry name" value="Biotin_carb_C"/>
    <property type="match status" value="1"/>
</dbReference>
<name>A0ABY5MBG6_9ACTN</name>
<feature type="domain" description="Biotin carboxylation" evidence="9">
    <location>
        <begin position="2"/>
        <end position="449"/>
    </location>
</feature>
<sequence length="454" mass="48584">MNIRRLLVANRGEIAVRIISTCRKLGVETVLASSSADRDSPAAKLADRTVVIGPPQATRSYLDHRLVVHAAAATGCDALHPGYGFLSERPDVVRACDEAGIVFVGPRAETIESLGDKLRSRELADAAGAPRIKGSEALTSVFDAQRFAMDVGFPVLLKAASGGGGRGMAVCMSVEEVASAYPRLVTEAKEAFGDGTLFLEAFVETARHVEVQVIGDGAGRAWSLGLRDCSVQRRYQKMIEEAPATLLDDAACEQLAASAVALLASVRYRGVGTVEFLWDPARQTASFMEVNTRIQVEHPVTEAVTGLDLVELQLEVASGDDVAARLHERSSSGVGHAIEFRINAEDATRDFRPSPGRITAWVPPAGAWIRLDSAVEKGSLVTPYYDSMIAKLIVSGVDRADAVRRSIEALSSFRVEGVATNLPLLRAIAGDPEFGANAFHTRWLESDFLPGFAA</sequence>
<evidence type="ECO:0000256" key="3">
    <source>
        <dbReference type="ARBA" id="ARBA00022598"/>
    </source>
</evidence>
<dbReference type="PROSITE" id="PS50975">
    <property type="entry name" value="ATP_GRASP"/>
    <property type="match status" value="1"/>
</dbReference>
<dbReference type="EMBL" id="CP102173">
    <property type="protein sequence ID" value="UUP15172.1"/>
    <property type="molecule type" value="Genomic_DNA"/>
</dbReference>
<evidence type="ECO:0000313" key="11">
    <source>
        <dbReference type="Proteomes" id="UP001316184"/>
    </source>
</evidence>
<dbReference type="InterPro" id="IPR005479">
    <property type="entry name" value="CPAse_ATP-bd"/>
</dbReference>
<dbReference type="PROSITE" id="PS00867">
    <property type="entry name" value="CPSASE_2"/>
    <property type="match status" value="1"/>
</dbReference>
<organism evidence="10 11">
    <name type="scientific">Aeromicrobium wangtongii</name>
    <dbReference type="NCBI Taxonomy" id="2969247"/>
    <lineage>
        <taxon>Bacteria</taxon>
        <taxon>Bacillati</taxon>
        <taxon>Actinomycetota</taxon>
        <taxon>Actinomycetes</taxon>
        <taxon>Propionibacteriales</taxon>
        <taxon>Nocardioidaceae</taxon>
        <taxon>Aeromicrobium</taxon>
    </lineage>
</organism>
<dbReference type="InterPro" id="IPR011054">
    <property type="entry name" value="Rudment_hybrid_motif"/>
</dbReference>
<protein>
    <recommendedName>
        <fullName evidence="2">biotin carboxylase</fullName>
        <ecNumber evidence="2">6.3.4.14</ecNumber>
    </recommendedName>
</protein>
<keyword evidence="3 10" id="KW-0436">Ligase</keyword>
<evidence type="ECO:0000256" key="4">
    <source>
        <dbReference type="ARBA" id="ARBA00022741"/>
    </source>
</evidence>
<keyword evidence="5 7" id="KW-0067">ATP-binding</keyword>
<dbReference type="RefSeq" id="WP_232399226.1">
    <property type="nucleotide sequence ID" value="NZ_CP102173.1"/>
</dbReference>
<accession>A0ABY5MBG6</accession>
<comment type="catalytic activity">
    <reaction evidence="6">
        <text>N(6)-biotinyl-L-lysyl-[protein] + hydrogencarbonate + ATP = N(6)-carboxybiotinyl-L-lysyl-[protein] + ADP + phosphate + H(+)</text>
        <dbReference type="Rhea" id="RHEA:13501"/>
        <dbReference type="Rhea" id="RHEA-COMP:10505"/>
        <dbReference type="Rhea" id="RHEA-COMP:10506"/>
        <dbReference type="ChEBI" id="CHEBI:15378"/>
        <dbReference type="ChEBI" id="CHEBI:17544"/>
        <dbReference type="ChEBI" id="CHEBI:30616"/>
        <dbReference type="ChEBI" id="CHEBI:43474"/>
        <dbReference type="ChEBI" id="CHEBI:83144"/>
        <dbReference type="ChEBI" id="CHEBI:83145"/>
        <dbReference type="ChEBI" id="CHEBI:456216"/>
        <dbReference type="EC" id="6.3.4.14"/>
    </reaction>
</comment>
<dbReference type="SUPFAM" id="SSF51246">
    <property type="entry name" value="Rudiment single hybrid motif"/>
    <property type="match status" value="1"/>
</dbReference>
<proteinExistence type="predicted"/>
<dbReference type="Pfam" id="PF02786">
    <property type="entry name" value="CPSase_L_D2"/>
    <property type="match status" value="1"/>
</dbReference>
<feature type="domain" description="ATP-grasp" evidence="8">
    <location>
        <begin position="121"/>
        <end position="318"/>
    </location>
</feature>
<dbReference type="InterPro" id="IPR016185">
    <property type="entry name" value="PreATP-grasp_dom_sf"/>
</dbReference>
<dbReference type="InterPro" id="IPR011761">
    <property type="entry name" value="ATP-grasp"/>
</dbReference>
<evidence type="ECO:0000256" key="1">
    <source>
        <dbReference type="ARBA" id="ARBA00003761"/>
    </source>
</evidence>
<keyword evidence="4 7" id="KW-0547">Nucleotide-binding</keyword>
<dbReference type="PROSITE" id="PS50979">
    <property type="entry name" value="BC"/>
    <property type="match status" value="1"/>
</dbReference>
<evidence type="ECO:0000313" key="10">
    <source>
        <dbReference type="EMBL" id="UUP15172.1"/>
    </source>
</evidence>
<dbReference type="SUPFAM" id="SSF56059">
    <property type="entry name" value="Glutathione synthetase ATP-binding domain-like"/>
    <property type="match status" value="1"/>
</dbReference>
<evidence type="ECO:0000256" key="2">
    <source>
        <dbReference type="ARBA" id="ARBA00013263"/>
    </source>
</evidence>
<dbReference type="EC" id="6.3.4.14" evidence="2"/>
<dbReference type="GO" id="GO:0004736">
    <property type="term" value="F:pyruvate carboxylase activity"/>
    <property type="evidence" value="ECO:0007669"/>
    <property type="project" value="UniProtKB-EC"/>
</dbReference>
<gene>
    <name evidence="10" type="ORF">NQV15_07645</name>
</gene>
<dbReference type="SUPFAM" id="SSF52440">
    <property type="entry name" value="PreATP-grasp domain"/>
    <property type="match status" value="1"/>
</dbReference>
<dbReference type="InterPro" id="IPR051602">
    <property type="entry name" value="ACC_Biotin_Carboxylase"/>
</dbReference>
<comment type="function">
    <text evidence="1">This protein is a component of the acetyl coenzyme A carboxylase complex; first, biotin carboxylase catalyzes the carboxylation of the carrier protein and then the transcarboxylase transfers the carboxyl group to form malonyl-CoA.</text>
</comment>
<reference evidence="10 11" key="1">
    <citation type="submission" date="2022-08" db="EMBL/GenBank/DDBJ databases">
        <title>novel species in genus Aeromicrobium.</title>
        <authorList>
            <person name="Ye L."/>
        </authorList>
    </citation>
    <scope>NUCLEOTIDE SEQUENCE [LARGE SCALE GENOMIC DNA]</scope>
    <source>
        <strain evidence="11">zg-Y1379</strain>
    </source>
</reference>
<dbReference type="InterPro" id="IPR005482">
    <property type="entry name" value="Biotin_COase_C"/>
</dbReference>
<evidence type="ECO:0000256" key="6">
    <source>
        <dbReference type="ARBA" id="ARBA00048600"/>
    </source>
</evidence>
<dbReference type="Proteomes" id="UP001316184">
    <property type="component" value="Chromosome"/>
</dbReference>
<dbReference type="Pfam" id="PF00289">
    <property type="entry name" value="Biotin_carb_N"/>
    <property type="match status" value="1"/>
</dbReference>
<dbReference type="PROSITE" id="PS00866">
    <property type="entry name" value="CPSASE_1"/>
    <property type="match status" value="1"/>
</dbReference>
<dbReference type="InterPro" id="IPR005481">
    <property type="entry name" value="BC-like_N"/>
</dbReference>
<evidence type="ECO:0000256" key="7">
    <source>
        <dbReference type="PROSITE-ProRule" id="PRU00409"/>
    </source>
</evidence>
<dbReference type="PANTHER" id="PTHR48095:SF2">
    <property type="entry name" value="BIOTIN CARBOXYLASE, CHLOROPLASTIC"/>
    <property type="match status" value="1"/>
</dbReference>
<keyword evidence="11" id="KW-1185">Reference proteome</keyword>